<evidence type="ECO:0000313" key="2">
    <source>
        <dbReference type="EMBL" id="SPD01327.1"/>
    </source>
</evidence>
<feature type="domain" description="Reverse transcriptase" evidence="1">
    <location>
        <begin position="932"/>
        <end position="1187"/>
    </location>
</feature>
<dbReference type="InterPro" id="IPR036691">
    <property type="entry name" value="Endo/exonu/phosph_ase_sf"/>
</dbReference>
<accession>A0A2N9GFJ2</accession>
<dbReference type="PANTHER" id="PTHR33116">
    <property type="entry name" value="REVERSE TRANSCRIPTASE ZINC-BINDING DOMAIN-CONTAINING PROTEIN-RELATED-RELATED"/>
    <property type="match status" value="1"/>
</dbReference>
<dbReference type="Pfam" id="PF13966">
    <property type="entry name" value="zf-RVT"/>
    <property type="match status" value="1"/>
</dbReference>
<dbReference type="PANTHER" id="PTHR33116:SF78">
    <property type="entry name" value="OS12G0587133 PROTEIN"/>
    <property type="match status" value="1"/>
</dbReference>
<dbReference type="InterPro" id="IPR005135">
    <property type="entry name" value="Endo/exonuclease/phosphatase"/>
</dbReference>
<dbReference type="SUPFAM" id="SSF56219">
    <property type="entry name" value="DNase I-like"/>
    <property type="match status" value="1"/>
</dbReference>
<dbReference type="Gene3D" id="3.60.10.10">
    <property type="entry name" value="Endonuclease/exonuclease/phosphatase"/>
    <property type="match status" value="1"/>
</dbReference>
<dbReference type="CDD" id="cd01650">
    <property type="entry name" value="RT_nLTR_like"/>
    <property type="match status" value="1"/>
</dbReference>
<dbReference type="InterPro" id="IPR026960">
    <property type="entry name" value="RVT-Znf"/>
</dbReference>
<dbReference type="GO" id="GO:0003824">
    <property type="term" value="F:catalytic activity"/>
    <property type="evidence" value="ECO:0007669"/>
    <property type="project" value="InterPro"/>
</dbReference>
<sequence>MIGLKWLLGVIEQVRLKDDKKGFFQFLRSNYNILEVSCLTNKGGRFLEVADYHGGAQKGSLRIPEGSRGSGWRKLAMELGSFFLGQNEQKPAQTEPVEVIPAGGESSEIGKGKPVVLGSSRDPRASDFMAAQITPSVTLGVKLPNLNTRVRMDTEAPRPTRKSGFIWKPKSQTIRITKNVGEARKAQWLPLRHKAVGLAQNVSLKDPLKNVTQTHFESGIDQPILKATTGKAAEASSTVDLTEEAIELPSVTQGGCAPIELPVGTTAPLNADNTHYEVGEPSGVDSDDEKEVSESVRVDLAVSSTDLELVMVVPAPAPLGEFYEGATLRIEDTGMVGVENPLPVVSFCPVEDCEVASPLSCSPLARIDPLECPIDMAVDCEVPVDQHSQWLKNHYRGFCTLVGFPMDTHEQECLALLQRIEVDRFKYKSCKTVKKSVGSVRKGTRELRNLQRIISWNVRGLNNPQKRERVKFWLRLWKGDIVCLQETKLDFLDRGIVRSIWGNPYVDWEFLEAVGTAGGVLLLWDKRVVEKLDSFVERFSVSCQWRDVADGFTWVGTGIYGPTCDAARQDLWVELRDIRQRWTDPWCMFGDFNVIRFPSERLRCRRLTPPMLEFSDFIEDLNLVDLPLGGGGRFTWSSGTANPSLSRIDRFLISPDWEDKFPDVVQSMLPRPLSDHHPILLETGKLKGGKRSFKFENMWLKTEGFVDRVKTWWSSYPFVGSPSFVLASKLKALKEDLKVWNKHVFGDINLKQLQLTAELSQLDEQEERGGLSTAERNNRKAVVGELDKLAHLEEIFWRQKSRVLWLKEGDNNTKYFHKIANSNRRRNYMHKVEVDGIIHETEKEIRDNVVSFYEDLYQEKESWRPSVDGLDFHSIGAAESSHLERKFDREEVVQVLKDFQGDKAPGPDGFSMAFFHKCWEVVGDDIMNFFEEFHTHCKFEKSLNATFIALIPKKKDALNIRDFRPISLVGSMYKLLSKVLANRIRLVMESLISSSQNAFVGGRQTLDSVLIANECLDSRLKSSIPGILCKLDIEKAYDHVNWNCLLYLLERMGFGYRWCQWMKTCISTVQFSVLVNGSPEGFFGSSRGLRQAGLIRGFQAGMLGGIEVRISHLLFADDTIVFCDAVPEQVLHIRKVLSCFEAITGLRVNLAKSEMVPVGVVDSMQPLADLLRCRIGVLPMLYLGMPLGAQYKAQNVWNSVLEKIERRLANWQTLYLSKGGRLTLLKSTLASLPTYFLSLFTIPVSVARRIEKLQRNFLWGGMGDAPKYHLVSWDQVCSPIPYGGLGVKNLRVFNKALLGKWLWRFGAEETHLWRRVIAAKYGEEWGGWQSKPYRGSHGCGLWKSISLGGETLLEQITFSAGRGDRIRFWMDKWCGDIPLKDLFPLLFLCSTNREASIESVMSSTDQPNSRTWNISFIRDFNDWEIPDVISFFTFLQSFFPKNERRDTRIWKLRRSGEFDVSSYYCALQASIKIHFPWKIIWGVKAPRRISFFTWTAARGKILTCDNLMRRGHVLAGWCCMCKNHWETGDHLLLHCEVARALWCSVFSMFGIQWVLPAKVLDMLVGWHNWFGRRSSAVWNLAPLCVLWSLWKERNRRIFEDLEKPFSHLLEQFSGLLFDCSRSWGFTEASSLPDFVESLNAV</sequence>
<dbReference type="Pfam" id="PF00078">
    <property type="entry name" value="RVT_1"/>
    <property type="match status" value="1"/>
</dbReference>
<dbReference type="Pfam" id="PF03372">
    <property type="entry name" value="Exo_endo_phos"/>
    <property type="match status" value="1"/>
</dbReference>
<gene>
    <name evidence="2" type="ORF">FSB_LOCUS29209</name>
</gene>
<name>A0A2N9GFJ2_FAGSY</name>
<dbReference type="InterPro" id="IPR000477">
    <property type="entry name" value="RT_dom"/>
</dbReference>
<dbReference type="EMBL" id="OIVN01002184">
    <property type="protein sequence ID" value="SPD01327.1"/>
    <property type="molecule type" value="Genomic_DNA"/>
</dbReference>
<organism evidence="2">
    <name type="scientific">Fagus sylvatica</name>
    <name type="common">Beechnut</name>
    <dbReference type="NCBI Taxonomy" id="28930"/>
    <lineage>
        <taxon>Eukaryota</taxon>
        <taxon>Viridiplantae</taxon>
        <taxon>Streptophyta</taxon>
        <taxon>Embryophyta</taxon>
        <taxon>Tracheophyta</taxon>
        <taxon>Spermatophyta</taxon>
        <taxon>Magnoliopsida</taxon>
        <taxon>eudicotyledons</taxon>
        <taxon>Gunneridae</taxon>
        <taxon>Pentapetalae</taxon>
        <taxon>rosids</taxon>
        <taxon>fabids</taxon>
        <taxon>Fagales</taxon>
        <taxon>Fagaceae</taxon>
        <taxon>Fagus</taxon>
    </lineage>
</organism>
<proteinExistence type="predicted"/>
<evidence type="ECO:0000259" key="1">
    <source>
        <dbReference type="PROSITE" id="PS50878"/>
    </source>
</evidence>
<dbReference type="PROSITE" id="PS50878">
    <property type="entry name" value="RT_POL"/>
    <property type="match status" value="1"/>
</dbReference>
<protein>
    <recommendedName>
        <fullName evidence="1">Reverse transcriptase domain-containing protein</fullName>
    </recommendedName>
</protein>
<reference evidence="2" key="1">
    <citation type="submission" date="2018-02" db="EMBL/GenBank/DDBJ databases">
        <authorList>
            <person name="Cohen D.B."/>
            <person name="Kent A.D."/>
        </authorList>
    </citation>
    <scope>NUCLEOTIDE SEQUENCE</scope>
</reference>